<dbReference type="InterPro" id="IPR002938">
    <property type="entry name" value="FAD-bd"/>
</dbReference>
<gene>
    <name evidence="6" type="ORF">BGZ97_002853</name>
</gene>
<keyword evidence="4" id="KW-0560">Oxidoreductase</keyword>
<keyword evidence="2" id="KW-0285">Flavoprotein</keyword>
<evidence type="ECO:0000259" key="5">
    <source>
        <dbReference type="Pfam" id="PF01494"/>
    </source>
</evidence>
<dbReference type="PANTHER" id="PTHR47356:SF2">
    <property type="entry name" value="FAD-BINDING DOMAIN-CONTAINING PROTEIN-RELATED"/>
    <property type="match status" value="1"/>
</dbReference>
<dbReference type="InterPro" id="IPR050562">
    <property type="entry name" value="FAD_mOase_fung"/>
</dbReference>
<feature type="domain" description="FAD-binding" evidence="5">
    <location>
        <begin position="9"/>
        <end position="175"/>
    </location>
</feature>
<accession>A0A9P6QYU6</accession>
<name>A0A9P6QYU6_9FUNG</name>
<dbReference type="InterPro" id="IPR036188">
    <property type="entry name" value="FAD/NAD-bd_sf"/>
</dbReference>
<dbReference type="PANTHER" id="PTHR47356">
    <property type="entry name" value="FAD-DEPENDENT MONOOXYGENASE ASQG-RELATED"/>
    <property type="match status" value="1"/>
</dbReference>
<organism evidence="6 7">
    <name type="scientific">Linnemannia gamsii</name>
    <dbReference type="NCBI Taxonomy" id="64522"/>
    <lineage>
        <taxon>Eukaryota</taxon>
        <taxon>Fungi</taxon>
        <taxon>Fungi incertae sedis</taxon>
        <taxon>Mucoromycota</taxon>
        <taxon>Mortierellomycotina</taxon>
        <taxon>Mortierellomycetes</taxon>
        <taxon>Mortierellales</taxon>
        <taxon>Mortierellaceae</taxon>
        <taxon>Linnemannia</taxon>
    </lineage>
</organism>
<dbReference type="PRINTS" id="PR00420">
    <property type="entry name" value="RNGMNOXGNASE"/>
</dbReference>
<dbReference type="Gene3D" id="3.50.50.60">
    <property type="entry name" value="FAD/NAD(P)-binding domain"/>
    <property type="match status" value="1"/>
</dbReference>
<dbReference type="AlphaFoldDB" id="A0A9P6QYU6"/>
<dbReference type="SUPFAM" id="SSF51905">
    <property type="entry name" value="FAD/NAD(P)-binding domain"/>
    <property type="match status" value="1"/>
</dbReference>
<evidence type="ECO:0000256" key="3">
    <source>
        <dbReference type="ARBA" id="ARBA00022827"/>
    </source>
</evidence>
<evidence type="ECO:0000313" key="7">
    <source>
        <dbReference type="Proteomes" id="UP000823405"/>
    </source>
</evidence>
<reference evidence="6" key="1">
    <citation type="journal article" date="2020" name="Fungal Divers.">
        <title>Resolving the Mortierellaceae phylogeny through synthesis of multi-gene phylogenetics and phylogenomics.</title>
        <authorList>
            <person name="Vandepol N."/>
            <person name="Liber J."/>
            <person name="Desiro A."/>
            <person name="Na H."/>
            <person name="Kennedy M."/>
            <person name="Barry K."/>
            <person name="Grigoriev I.V."/>
            <person name="Miller A.N."/>
            <person name="O'Donnell K."/>
            <person name="Stajich J.E."/>
            <person name="Bonito G."/>
        </authorList>
    </citation>
    <scope>NUCLEOTIDE SEQUENCE</scope>
    <source>
        <strain evidence="6">NVP60</strain>
    </source>
</reference>
<evidence type="ECO:0000313" key="6">
    <source>
        <dbReference type="EMBL" id="KAG0301267.1"/>
    </source>
</evidence>
<feature type="domain" description="FAD-binding" evidence="5">
    <location>
        <begin position="290"/>
        <end position="382"/>
    </location>
</feature>
<dbReference type="GO" id="GO:0004497">
    <property type="term" value="F:monooxygenase activity"/>
    <property type="evidence" value="ECO:0007669"/>
    <property type="project" value="InterPro"/>
</dbReference>
<evidence type="ECO:0000256" key="1">
    <source>
        <dbReference type="ARBA" id="ARBA00007992"/>
    </source>
</evidence>
<keyword evidence="7" id="KW-1185">Reference proteome</keyword>
<sequence length="481" mass="53069">MSTPPEKPHVLIVGAGIGGLLLGNLLEKSNVPYTIFERAAAVKPLGSCISVGPNLLAVFEQLGIYEHFLAISIPMNEISYFKPNMTAYKAADYRPVEGIAGYAYRVVARPIYYDLLLKQIPPHKIHFGKRVLGISEKHEKVTVETSDNATWEGDILVGADGAYSTVRQRLYERLVAEGKLPKSDQEELPFSAICLVGQTTVLDPNEYPCLTLPSCHFNVVLGYEGPYTAATMTTSEQTICWMTLRHLPKTTKSAMDKRAEENLEWGPQGAQAMYDETRDLPVQLNDGKKRLIGELYDRTPKELISKIALDEKVFDTWYSGRTVLIGDACHKVHPSRGQGGVNAMHDAIVLANLLYALPSSTSADIVKIFEEYKKERHPIAMESYNDAHLASKMDGRGFFGALVVSIATSVPKWLWIRVLTSALKARPQVGFLPEIKDKGTVAPTDSPSFLKAKALFEKTQQAAFVSDKSAHAVSTPADLMK</sequence>
<comment type="similarity">
    <text evidence="1">Belongs to the paxM FAD-dependent monooxygenase family.</text>
</comment>
<dbReference type="Pfam" id="PF01494">
    <property type="entry name" value="FAD_binding_3"/>
    <property type="match status" value="2"/>
</dbReference>
<dbReference type="OrthoDB" id="655030at2759"/>
<dbReference type="GO" id="GO:0071949">
    <property type="term" value="F:FAD binding"/>
    <property type="evidence" value="ECO:0007669"/>
    <property type="project" value="InterPro"/>
</dbReference>
<comment type="caution">
    <text evidence="6">The sequence shown here is derived from an EMBL/GenBank/DDBJ whole genome shotgun (WGS) entry which is preliminary data.</text>
</comment>
<protein>
    <recommendedName>
        <fullName evidence="5">FAD-binding domain-containing protein</fullName>
    </recommendedName>
</protein>
<evidence type="ECO:0000256" key="2">
    <source>
        <dbReference type="ARBA" id="ARBA00022630"/>
    </source>
</evidence>
<keyword evidence="3" id="KW-0274">FAD</keyword>
<evidence type="ECO:0000256" key="4">
    <source>
        <dbReference type="ARBA" id="ARBA00023002"/>
    </source>
</evidence>
<dbReference type="EMBL" id="JAAAIN010001650">
    <property type="protein sequence ID" value="KAG0301267.1"/>
    <property type="molecule type" value="Genomic_DNA"/>
</dbReference>
<proteinExistence type="inferred from homology"/>
<dbReference type="Proteomes" id="UP000823405">
    <property type="component" value="Unassembled WGS sequence"/>
</dbReference>